<keyword evidence="1" id="KW-0560">Oxidoreductase</keyword>
<evidence type="ECO:0000313" key="4">
    <source>
        <dbReference type="Proteomes" id="UP001305414"/>
    </source>
</evidence>
<protein>
    <recommendedName>
        <fullName evidence="2">NADP-dependent oxidoreductase domain-containing protein</fullName>
    </recommendedName>
</protein>
<dbReference type="PANTHER" id="PTHR43625:SF78">
    <property type="entry name" value="PYRIDOXAL REDUCTASE-RELATED"/>
    <property type="match status" value="1"/>
</dbReference>
<reference evidence="3 4" key="1">
    <citation type="submission" date="2023-10" db="EMBL/GenBank/DDBJ databases">
        <title>Draft genome sequence of Xylaria bambusicola isolate GMP-LS, the root and basal stem rot pathogen of sugarcane in Indonesia.</title>
        <authorList>
            <person name="Selvaraj P."/>
            <person name="Muralishankar V."/>
            <person name="Muruganantham S."/>
            <person name="Sp S."/>
            <person name="Haryani S."/>
            <person name="Lau K.J.X."/>
            <person name="Naqvi N.I."/>
        </authorList>
    </citation>
    <scope>NUCLEOTIDE SEQUENCE [LARGE SCALE GENOMIC DNA]</scope>
    <source>
        <strain evidence="3">GMP-LS</strain>
    </source>
</reference>
<dbReference type="InterPro" id="IPR023210">
    <property type="entry name" value="NADP_OxRdtase_dom"/>
</dbReference>
<dbReference type="InterPro" id="IPR036812">
    <property type="entry name" value="NAD(P)_OxRdtase_dom_sf"/>
</dbReference>
<gene>
    <name evidence="3" type="ORF">RRF57_007980</name>
</gene>
<dbReference type="Pfam" id="PF00248">
    <property type="entry name" value="Aldo_ket_red"/>
    <property type="match status" value="1"/>
</dbReference>
<dbReference type="PANTHER" id="PTHR43625">
    <property type="entry name" value="AFLATOXIN B1 ALDEHYDE REDUCTASE"/>
    <property type="match status" value="1"/>
</dbReference>
<evidence type="ECO:0000256" key="1">
    <source>
        <dbReference type="ARBA" id="ARBA00023002"/>
    </source>
</evidence>
<dbReference type="SUPFAM" id="SSF51430">
    <property type="entry name" value="NAD(P)-linked oxidoreductase"/>
    <property type="match status" value="1"/>
</dbReference>
<comment type="caution">
    <text evidence="3">The sequence shown here is derived from an EMBL/GenBank/DDBJ whole genome shotgun (WGS) entry which is preliminary data.</text>
</comment>
<feature type="domain" description="NADP-dependent oxidoreductase" evidence="2">
    <location>
        <begin position="20"/>
        <end position="237"/>
    </location>
</feature>
<sequence length="270" mass="29487">MKTAINNDFYGIADPTVNISLIRRYFEQYPEDVSKVILSIKRCTGPKTFHPTNSSAATRASLENILRIICGAKNIDIFFPSRSDPNITTEEPFNELKVLVSEGEIKGVGLSEAGPETIKKAHAVIPFSVVEVNEIPTNGVAATYKSLNIPIIAYSTLGRGFPTGQLKKLSDVLPGDVRLYFDRFQPEDFDQNLEFADKLNTIAAKKGVLANSDSAECGTIVSIPGATTAQRVEENTITELTARDKAELDTIVKSVPIVGGRYSEYLQKGL</sequence>
<keyword evidence="4" id="KW-1185">Reference proteome</keyword>
<proteinExistence type="predicted"/>
<dbReference type="Proteomes" id="UP001305414">
    <property type="component" value="Unassembled WGS sequence"/>
</dbReference>
<dbReference type="GO" id="GO:0016491">
    <property type="term" value="F:oxidoreductase activity"/>
    <property type="evidence" value="ECO:0007669"/>
    <property type="project" value="UniProtKB-KW"/>
</dbReference>
<dbReference type="EMBL" id="JAWHQM010000023">
    <property type="protein sequence ID" value="KAK5632266.1"/>
    <property type="molecule type" value="Genomic_DNA"/>
</dbReference>
<evidence type="ECO:0000313" key="3">
    <source>
        <dbReference type="EMBL" id="KAK5632266.1"/>
    </source>
</evidence>
<dbReference type="InterPro" id="IPR050791">
    <property type="entry name" value="Aldo-Keto_reductase"/>
</dbReference>
<dbReference type="AlphaFoldDB" id="A0AAN7USY2"/>
<organism evidence="3 4">
    <name type="scientific">Xylaria bambusicola</name>
    <dbReference type="NCBI Taxonomy" id="326684"/>
    <lineage>
        <taxon>Eukaryota</taxon>
        <taxon>Fungi</taxon>
        <taxon>Dikarya</taxon>
        <taxon>Ascomycota</taxon>
        <taxon>Pezizomycotina</taxon>
        <taxon>Sordariomycetes</taxon>
        <taxon>Xylariomycetidae</taxon>
        <taxon>Xylariales</taxon>
        <taxon>Xylariaceae</taxon>
        <taxon>Xylaria</taxon>
    </lineage>
</organism>
<dbReference type="Gene3D" id="3.20.20.100">
    <property type="entry name" value="NADP-dependent oxidoreductase domain"/>
    <property type="match status" value="1"/>
</dbReference>
<accession>A0AAN7USY2</accession>
<evidence type="ECO:0000259" key="2">
    <source>
        <dbReference type="Pfam" id="PF00248"/>
    </source>
</evidence>
<dbReference type="GO" id="GO:0005737">
    <property type="term" value="C:cytoplasm"/>
    <property type="evidence" value="ECO:0007669"/>
    <property type="project" value="TreeGrafter"/>
</dbReference>
<name>A0AAN7USY2_9PEZI</name>